<dbReference type="GO" id="GO:0005975">
    <property type="term" value="P:carbohydrate metabolic process"/>
    <property type="evidence" value="ECO:0007669"/>
    <property type="project" value="InterPro"/>
</dbReference>
<sequence length="413" mass="45780">MTALTYPSLTAPANQRICSFRNIHRWLFHSPPSSIAKLRPPTERQILMRTVQVSTASIFLWAHGPTMISHSWGDVKDNVVANGQILQLEEPIYVHELHLVYSATPPETTAFNSSNSTPKTAIPSKQSLTSITLPPVNTAHRLHLFAVSMSPATSVSVATPPAALSLVVRRARFTTRWQTMRGVRAQAVEITLANMLPSFTLSPATSITSAHQIEVVGAGITTLAAGVVQHLVPGDQACVDVLVTGCRAGETTVVQMRDTQGRVVLRSQEWAVAPLMKQWTADADVLATHETSTWWNGAKFRIFIYWGVFSVPAWVSRRTTQDVRGVVRRLHAHAANDTNPTWNHHLDTYGSGVDYEDFIANFTAAKFDAGANTTMDFRFSIPRDLVAELPDTAKEKKPNLRRRTYYSLLEWFA</sequence>
<reference evidence="2" key="1">
    <citation type="submission" date="2023-03" db="EMBL/GenBank/DDBJ databases">
        <title>Massive genome expansion in bonnet fungi (Mycena s.s.) driven by repeated elements and novel gene families across ecological guilds.</title>
        <authorList>
            <consortium name="Lawrence Berkeley National Laboratory"/>
            <person name="Harder C.B."/>
            <person name="Miyauchi S."/>
            <person name="Viragh M."/>
            <person name="Kuo A."/>
            <person name="Thoen E."/>
            <person name="Andreopoulos B."/>
            <person name="Lu D."/>
            <person name="Skrede I."/>
            <person name="Drula E."/>
            <person name="Henrissat B."/>
            <person name="Morin E."/>
            <person name="Kohler A."/>
            <person name="Barry K."/>
            <person name="LaButti K."/>
            <person name="Morin E."/>
            <person name="Salamov A."/>
            <person name="Lipzen A."/>
            <person name="Mereny Z."/>
            <person name="Hegedus B."/>
            <person name="Baldrian P."/>
            <person name="Stursova M."/>
            <person name="Weitz H."/>
            <person name="Taylor A."/>
            <person name="Grigoriev I.V."/>
            <person name="Nagy L.G."/>
            <person name="Martin F."/>
            <person name="Kauserud H."/>
        </authorList>
    </citation>
    <scope>NUCLEOTIDE SEQUENCE</scope>
    <source>
        <strain evidence="2">CBHHK067</strain>
    </source>
</reference>
<dbReference type="GO" id="GO:0004560">
    <property type="term" value="F:alpha-L-fucosidase activity"/>
    <property type="evidence" value="ECO:0007669"/>
    <property type="project" value="UniProtKB-EC"/>
</dbReference>
<evidence type="ECO:0000313" key="2">
    <source>
        <dbReference type="EMBL" id="KAJ7640579.1"/>
    </source>
</evidence>
<dbReference type="Gene3D" id="3.20.20.80">
    <property type="entry name" value="Glycosidases"/>
    <property type="match status" value="1"/>
</dbReference>
<organism evidence="2 3">
    <name type="scientific">Mycena rosella</name>
    <name type="common">Pink bonnet</name>
    <name type="synonym">Agaricus rosellus</name>
    <dbReference type="NCBI Taxonomy" id="1033263"/>
    <lineage>
        <taxon>Eukaryota</taxon>
        <taxon>Fungi</taxon>
        <taxon>Dikarya</taxon>
        <taxon>Basidiomycota</taxon>
        <taxon>Agaricomycotina</taxon>
        <taxon>Agaricomycetes</taxon>
        <taxon>Agaricomycetidae</taxon>
        <taxon>Agaricales</taxon>
        <taxon>Marasmiineae</taxon>
        <taxon>Mycenaceae</taxon>
        <taxon>Mycena</taxon>
    </lineage>
</organism>
<evidence type="ECO:0000313" key="3">
    <source>
        <dbReference type="Proteomes" id="UP001221757"/>
    </source>
</evidence>
<dbReference type="InterPro" id="IPR057739">
    <property type="entry name" value="Glyco_hydro_29_N"/>
</dbReference>
<dbReference type="SUPFAM" id="SSF51445">
    <property type="entry name" value="(Trans)glycosidases"/>
    <property type="match status" value="1"/>
</dbReference>
<dbReference type="AlphaFoldDB" id="A0AAD7C6R7"/>
<dbReference type="InterPro" id="IPR017853">
    <property type="entry name" value="GH"/>
</dbReference>
<dbReference type="Pfam" id="PF01120">
    <property type="entry name" value="Alpha_L_fucos"/>
    <property type="match status" value="1"/>
</dbReference>
<dbReference type="EMBL" id="JARKIE010000426">
    <property type="protein sequence ID" value="KAJ7640579.1"/>
    <property type="molecule type" value="Genomic_DNA"/>
</dbReference>
<comment type="caution">
    <text evidence="2">The sequence shown here is derived from an EMBL/GenBank/DDBJ whole genome shotgun (WGS) entry which is preliminary data.</text>
</comment>
<feature type="domain" description="Glycoside hydrolase family 29 N-terminal" evidence="1">
    <location>
        <begin position="277"/>
        <end position="370"/>
    </location>
</feature>
<proteinExistence type="predicted"/>
<protein>
    <submittedName>
        <fullName evidence="2">Glycoside hydrolase superfamily</fullName>
    </submittedName>
</protein>
<keyword evidence="2" id="KW-0378">Hydrolase</keyword>
<evidence type="ECO:0000259" key="1">
    <source>
        <dbReference type="Pfam" id="PF01120"/>
    </source>
</evidence>
<dbReference type="Proteomes" id="UP001221757">
    <property type="component" value="Unassembled WGS sequence"/>
</dbReference>
<gene>
    <name evidence="2" type="ORF">B0H17DRAFT_1216561</name>
</gene>
<keyword evidence="3" id="KW-1185">Reference proteome</keyword>
<name>A0AAD7C6R7_MYCRO</name>
<accession>A0AAD7C6R7</accession>